<dbReference type="EMBL" id="KV907495">
    <property type="protein sequence ID" value="OOF99170.1"/>
    <property type="molecule type" value="Genomic_DNA"/>
</dbReference>
<evidence type="ECO:0000256" key="3">
    <source>
        <dbReference type="ARBA" id="ARBA00023163"/>
    </source>
</evidence>
<keyword evidence="1" id="KW-0805">Transcription regulation</keyword>
<dbReference type="AlphaFoldDB" id="A0A1R3RXI6"/>
<dbReference type="VEuPathDB" id="FungiDB:ASPCADRAFT_204833"/>
<dbReference type="GO" id="GO:0000981">
    <property type="term" value="F:DNA-binding transcription factor activity, RNA polymerase II-specific"/>
    <property type="evidence" value="ECO:0007669"/>
    <property type="project" value="InterPro"/>
</dbReference>
<feature type="region of interest" description="Disordered" evidence="5">
    <location>
        <begin position="137"/>
        <end position="170"/>
    </location>
</feature>
<dbReference type="InterPro" id="IPR001138">
    <property type="entry name" value="Zn2Cys6_DnaBD"/>
</dbReference>
<dbReference type="OMA" id="SAACTEC"/>
<sequence>MAQQESVKPFRPIAPRRVPEPPAPASAPEEGKIKRASTACGECKRRRTKCSADTTGTPCAECALHGRDCVIDEFADKRRKVAAKRTQEDLKYYRGFLEELIGALRFGDDLTVDGIVDTIRSGATYDEIRAFLARSAPADGTSIPDGVDSGVTDSNHNSPPTSLKPDGVAR</sequence>
<accession>A0A1R3RXI6</accession>
<keyword evidence="2" id="KW-0238">DNA-binding</keyword>
<keyword evidence="4" id="KW-0539">Nucleus</keyword>
<dbReference type="OrthoDB" id="4356994at2759"/>
<dbReference type="PANTHER" id="PTHR47256">
    <property type="entry name" value="ZN(II)2CYS6 TRANSCRIPTION FACTOR (EUROFUNG)-RELATED"/>
    <property type="match status" value="1"/>
</dbReference>
<evidence type="ECO:0000256" key="5">
    <source>
        <dbReference type="SAM" id="MobiDB-lite"/>
    </source>
</evidence>
<organism evidence="7 8">
    <name type="scientific">Aspergillus carbonarius (strain ITEM 5010)</name>
    <dbReference type="NCBI Taxonomy" id="602072"/>
    <lineage>
        <taxon>Eukaryota</taxon>
        <taxon>Fungi</taxon>
        <taxon>Dikarya</taxon>
        <taxon>Ascomycota</taxon>
        <taxon>Pezizomycotina</taxon>
        <taxon>Eurotiomycetes</taxon>
        <taxon>Eurotiomycetidae</taxon>
        <taxon>Eurotiales</taxon>
        <taxon>Aspergillaceae</taxon>
        <taxon>Aspergillus</taxon>
        <taxon>Aspergillus subgen. Circumdati</taxon>
    </lineage>
</organism>
<dbReference type="GO" id="GO:0009893">
    <property type="term" value="P:positive regulation of metabolic process"/>
    <property type="evidence" value="ECO:0007669"/>
    <property type="project" value="UniProtKB-ARBA"/>
</dbReference>
<dbReference type="STRING" id="602072.A0A1R3RXI6"/>
<feature type="domain" description="Zn(2)-C6 fungal-type" evidence="6">
    <location>
        <begin position="39"/>
        <end position="71"/>
    </location>
</feature>
<gene>
    <name evidence="7" type="ORF">ASPCADRAFT_204833</name>
</gene>
<dbReference type="PROSITE" id="PS00463">
    <property type="entry name" value="ZN2_CY6_FUNGAL_1"/>
    <property type="match status" value="1"/>
</dbReference>
<evidence type="ECO:0000256" key="2">
    <source>
        <dbReference type="ARBA" id="ARBA00023125"/>
    </source>
</evidence>
<evidence type="ECO:0000256" key="1">
    <source>
        <dbReference type="ARBA" id="ARBA00023015"/>
    </source>
</evidence>
<protein>
    <recommendedName>
        <fullName evidence="6">Zn(2)-C6 fungal-type domain-containing protein</fullName>
    </recommendedName>
</protein>
<dbReference type="Pfam" id="PF00172">
    <property type="entry name" value="Zn_clus"/>
    <property type="match status" value="1"/>
</dbReference>
<evidence type="ECO:0000259" key="6">
    <source>
        <dbReference type="PROSITE" id="PS50048"/>
    </source>
</evidence>
<dbReference type="Gene3D" id="4.10.240.10">
    <property type="entry name" value="Zn(2)-C6 fungal-type DNA-binding domain"/>
    <property type="match status" value="1"/>
</dbReference>
<feature type="compositionally biased region" description="Polar residues" evidence="5">
    <location>
        <begin position="151"/>
        <end position="161"/>
    </location>
</feature>
<evidence type="ECO:0000313" key="8">
    <source>
        <dbReference type="Proteomes" id="UP000188318"/>
    </source>
</evidence>
<dbReference type="CDD" id="cd00067">
    <property type="entry name" value="GAL4"/>
    <property type="match status" value="1"/>
</dbReference>
<proteinExistence type="predicted"/>
<name>A0A1R3RXI6_ASPC5</name>
<evidence type="ECO:0000313" key="7">
    <source>
        <dbReference type="EMBL" id="OOF99170.1"/>
    </source>
</evidence>
<feature type="region of interest" description="Disordered" evidence="5">
    <location>
        <begin position="1"/>
        <end position="41"/>
    </location>
</feature>
<dbReference type="Proteomes" id="UP000188318">
    <property type="component" value="Unassembled WGS sequence"/>
</dbReference>
<dbReference type="SUPFAM" id="SSF57701">
    <property type="entry name" value="Zn2/Cys6 DNA-binding domain"/>
    <property type="match status" value="1"/>
</dbReference>
<reference evidence="8" key="1">
    <citation type="journal article" date="2017" name="Genome Biol.">
        <title>Comparative genomics reveals high biological diversity and specific adaptations in the industrially and medically important fungal genus Aspergillus.</title>
        <authorList>
            <person name="de Vries R.P."/>
            <person name="Riley R."/>
            <person name="Wiebenga A."/>
            <person name="Aguilar-Osorio G."/>
            <person name="Amillis S."/>
            <person name="Uchima C.A."/>
            <person name="Anderluh G."/>
            <person name="Asadollahi M."/>
            <person name="Askin M."/>
            <person name="Barry K."/>
            <person name="Battaglia E."/>
            <person name="Bayram O."/>
            <person name="Benocci T."/>
            <person name="Braus-Stromeyer S.A."/>
            <person name="Caldana C."/>
            <person name="Canovas D."/>
            <person name="Cerqueira G.C."/>
            <person name="Chen F."/>
            <person name="Chen W."/>
            <person name="Choi C."/>
            <person name="Clum A."/>
            <person name="Dos Santos R.A."/>
            <person name="Damasio A.R."/>
            <person name="Diallinas G."/>
            <person name="Emri T."/>
            <person name="Fekete E."/>
            <person name="Flipphi M."/>
            <person name="Freyberg S."/>
            <person name="Gallo A."/>
            <person name="Gournas C."/>
            <person name="Habgood R."/>
            <person name="Hainaut M."/>
            <person name="Harispe M.L."/>
            <person name="Henrissat B."/>
            <person name="Hilden K.S."/>
            <person name="Hope R."/>
            <person name="Hossain A."/>
            <person name="Karabika E."/>
            <person name="Karaffa L."/>
            <person name="Karanyi Z."/>
            <person name="Krasevec N."/>
            <person name="Kuo A."/>
            <person name="Kusch H."/>
            <person name="LaButti K."/>
            <person name="Lagendijk E.L."/>
            <person name="Lapidus A."/>
            <person name="Levasseur A."/>
            <person name="Lindquist E."/>
            <person name="Lipzen A."/>
            <person name="Logrieco A.F."/>
            <person name="MacCabe A."/>
            <person name="Maekelae M.R."/>
            <person name="Malavazi I."/>
            <person name="Melin P."/>
            <person name="Meyer V."/>
            <person name="Mielnichuk N."/>
            <person name="Miskei M."/>
            <person name="Molnar A.P."/>
            <person name="Mule G."/>
            <person name="Ngan C.Y."/>
            <person name="Orejas M."/>
            <person name="Orosz E."/>
            <person name="Ouedraogo J.P."/>
            <person name="Overkamp K.M."/>
            <person name="Park H.-S."/>
            <person name="Perrone G."/>
            <person name="Piumi F."/>
            <person name="Punt P.J."/>
            <person name="Ram A.F."/>
            <person name="Ramon A."/>
            <person name="Rauscher S."/>
            <person name="Record E."/>
            <person name="Riano-Pachon D.M."/>
            <person name="Robert V."/>
            <person name="Roehrig J."/>
            <person name="Ruller R."/>
            <person name="Salamov A."/>
            <person name="Salih N.S."/>
            <person name="Samson R.A."/>
            <person name="Sandor E."/>
            <person name="Sanguinetti M."/>
            <person name="Schuetze T."/>
            <person name="Sepcic K."/>
            <person name="Shelest E."/>
            <person name="Sherlock G."/>
            <person name="Sophianopoulou V."/>
            <person name="Squina F.M."/>
            <person name="Sun H."/>
            <person name="Susca A."/>
            <person name="Todd R.B."/>
            <person name="Tsang A."/>
            <person name="Unkles S.E."/>
            <person name="van de Wiele N."/>
            <person name="van Rossen-Uffink D."/>
            <person name="Oliveira J.V."/>
            <person name="Vesth T.C."/>
            <person name="Visser J."/>
            <person name="Yu J.-H."/>
            <person name="Zhou M."/>
            <person name="Andersen M.R."/>
            <person name="Archer D.B."/>
            <person name="Baker S.E."/>
            <person name="Benoit I."/>
            <person name="Brakhage A.A."/>
            <person name="Braus G.H."/>
            <person name="Fischer R."/>
            <person name="Frisvad J.C."/>
            <person name="Goldman G.H."/>
            <person name="Houbraken J."/>
            <person name="Oakley B."/>
            <person name="Pocsi I."/>
            <person name="Scazzocchio C."/>
            <person name="Seiboth B."/>
            <person name="vanKuyk P.A."/>
            <person name="Wortman J."/>
            <person name="Dyer P.S."/>
            <person name="Grigoriev I.V."/>
        </authorList>
    </citation>
    <scope>NUCLEOTIDE SEQUENCE [LARGE SCALE GENOMIC DNA]</scope>
    <source>
        <strain evidence="8">ITEM 5010</strain>
    </source>
</reference>
<dbReference type="GO" id="GO:0003677">
    <property type="term" value="F:DNA binding"/>
    <property type="evidence" value="ECO:0007669"/>
    <property type="project" value="UniProtKB-KW"/>
</dbReference>
<dbReference type="InterPro" id="IPR053187">
    <property type="entry name" value="Notoamide_regulator"/>
</dbReference>
<keyword evidence="8" id="KW-1185">Reference proteome</keyword>
<evidence type="ECO:0000256" key="4">
    <source>
        <dbReference type="ARBA" id="ARBA00023242"/>
    </source>
</evidence>
<dbReference type="InterPro" id="IPR036864">
    <property type="entry name" value="Zn2-C6_fun-type_DNA-bd_sf"/>
</dbReference>
<keyword evidence="3" id="KW-0804">Transcription</keyword>
<dbReference type="SMART" id="SM00066">
    <property type="entry name" value="GAL4"/>
    <property type="match status" value="1"/>
</dbReference>
<dbReference type="GO" id="GO:0008270">
    <property type="term" value="F:zinc ion binding"/>
    <property type="evidence" value="ECO:0007669"/>
    <property type="project" value="InterPro"/>
</dbReference>
<dbReference type="PROSITE" id="PS50048">
    <property type="entry name" value="ZN2_CY6_FUNGAL_2"/>
    <property type="match status" value="1"/>
</dbReference>
<dbReference type="PANTHER" id="PTHR47256:SF1">
    <property type="entry name" value="ZN(II)2CYS6 TRANSCRIPTION FACTOR (EUROFUNG)"/>
    <property type="match status" value="1"/>
</dbReference>